<dbReference type="EMBL" id="CP042382">
    <property type="protein sequence ID" value="QEA39065.1"/>
    <property type="molecule type" value="Genomic_DNA"/>
</dbReference>
<evidence type="ECO:0000313" key="2">
    <source>
        <dbReference type="Proteomes" id="UP000321272"/>
    </source>
</evidence>
<dbReference type="Proteomes" id="UP000321272">
    <property type="component" value="Chromosome"/>
</dbReference>
<dbReference type="AlphaFoldDB" id="A0A5B8SU84"/>
<dbReference type="RefSeq" id="WP_147184121.1">
    <property type="nucleotide sequence ID" value="NZ_CP042382.1"/>
</dbReference>
<dbReference type="Pfam" id="PF20090">
    <property type="entry name" value="DUF6482"/>
    <property type="match status" value="1"/>
</dbReference>
<accession>A0A5B8SU84</accession>
<evidence type="ECO:0000313" key="1">
    <source>
        <dbReference type="EMBL" id="QEA39065.1"/>
    </source>
</evidence>
<proteinExistence type="predicted"/>
<reference evidence="1 2" key="1">
    <citation type="submission" date="2019-06" db="EMBL/GenBank/DDBJ databases">
        <title>Genome analyses of bacteria isolated from kimchi.</title>
        <authorList>
            <person name="Lee S."/>
            <person name="Ahn S."/>
            <person name="Roh S."/>
        </authorList>
    </citation>
    <scope>NUCLEOTIDE SEQUENCE [LARGE SCALE GENOMIC DNA]</scope>
    <source>
        <strain evidence="1 2">CBA4606</strain>
    </source>
</reference>
<organism evidence="1 2">
    <name type="scientific">Pistricoccus aurantiacus</name>
    <dbReference type="NCBI Taxonomy" id="1883414"/>
    <lineage>
        <taxon>Bacteria</taxon>
        <taxon>Pseudomonadati</taxon>
        <taxon>Pseudomonadota</taxon>
        <taxon>Gammaproteobacteria</taxon>
        <taxon>Oceanospirillales</taxon>
        <taxon>Halomonadaceae</taxon>
        <taxon>Pistricoccus</taxon>
    </lineage>
</organism>
<keyword evidence="2" id="KW-1185">Reference proteome</keyword>
<dbReference type="InterPro" id="IPR045508">
    <property type="entry name" value="DUF6482"/>
</dbReference>
<sequence length="100" mass="11512">MELKEIAGFIKRQDPFEIRVIGHAGSRCYQIELEDSDGACHEVTHRGKPLLFRALDEVKATLKRQGIRRAYLVHRVPQDEVVGREANYRNPLSSRIPLVF</sequence>
<gene>
    <name evidence="1" type="ORF">FGL86_08280</name>
</gene>
<dbReference type="OrthoDB" id="6183006at2"/>
<dbReference type="KEGG" id="paur:FGL86_08280"/>
<name>A0A5B8SU84_9GAMM</name>
<protein>
    <submittedName>
        <fullName evidence="1">Uncharacterized protein</fullName>
    </submittedName>
</protein>